<feature type="domain" description="Amidohydrolase 3" evidence="3">
    <location>
        <begin position="156"/>
        <end position="403"/>
    </location>
</feature>
<dbReference type="InterPro" id="IPR032466">
    <property type="entry name" value="Metal_Hydrolase"/>
</dbReference>
<dbReference type="InterPro" id="IPR011059">
    <property type="entry name" value="Metal-dep_hydrolase_composite"/>
</dbReference>
<name>A0A161PE38_9BACI</name>
<evidence type="ECO:0000313" key="5">
    <source>
        <dbReference type="Proteomes" id="UP000075806"/>
    </source>
</evidence>
<protein>
    <recommendedName>
        <fullName evidence="3">Amidohydrolase 3 domain-containing protein</fullName>
    </recommendedName>
</protein>
<dbReference type="STRING" id="519424.AZF04_18880"/>
<dbReference type="Gene3D" id="2.30.40.10">
    <property type="entry name" value="Urease, subunit C, domain 1"/>
    <property type="match status" value="1"/>
</dbReference>
<dbReference type="InterPro" id="IPR013108">
    <property type="entry name" value="Amidohydro_3"/>
</dbReference>
<proteinExistence type="predicted"/>
<dbReference type="CDD" id="cd01293">
    <property type="entry name" value="Bact_CD"/>
    <property type="match status" value="1"/>
</dbReference>
<evidence type="ECO:0000256" key="1">
    <source>
        <dbReference type="ARBA" id="ARBA00022723"/>
    </source>
</evidence>
<comment type="caution">
    <text evidence="4">The sequence shown here is derived from an EMBL/GenBank/DDBJ whole genome shotgun (WGS) entry which is preliminary data.</text>
</comment>
<dbReference type="Pfam" id="PF07969">
    <property type="entry name" value="Amidohydro_3"/>
    <property type="match status" value="1"/>
</dbReference>
<reference evidence="4" key="1">
    <citation type="submission" date="2016-02" db="EMBL/GenBank/DDBJ databases">
        <title>Genome sequence of Bacillus trypoxylicola KCTC 13244(T).</title>
        <authorList>
            <person name="Jeong H."/>
            <person name="Park S.-H."/>
            <person name="Choi S.-K."/>
        </authorList>
    </citation>
    <scope>NUCLEOTIDE SEQUENCE [LARGE SCALE GENOMIC DNA]</scope>
    <source>
        <strain evidence="4">KCTC 13244</strain>
    </source>
</reference>
<accession>A0A161PE38</accession>
<dbReference type="InterPro" id="IPR052349">
    <property type="entry name" value="Metallo-hydrolase_Enzymes"/>
</dbReference>
<dbReference type="PANTHER" id="PTHR32027:SF0">
    <property type="entry name" value="CYTOSINE DEAMINASE"/>
    <property type="match status" value="1"/>
</dbReference>
<dbReference type="Proteomes" id="UP000075806">
    <property type="component" value="Unassembled WGS sequence"/>
</dbReference>
<dbReference type="PANTHER" id="PTHR32027">
    <property type="entry name" value="CYTOSINE DEAMINASE"/>
    <property type="match status" value="1"/>
</dbReference>
<keyword evidence="5" id="KW-1185">Reference proteome</keyword>
<sequence length="414" mass="46251">MSELLICNARFIGDEQLYDIRIRHGKIIEIGQFSRMCKEEVKIIDATNQFLLPPFVESHIHLDTALTYGKPFVNHSGGLSEGISIWGQYQRDYLNEEDVELRAKSVIESMIEYGVLYMRSMVDITAYSQVGLHALLKVKEEVKDYFDLQLIAFPQLGLIHGNGVERLKEAISLGVDGISCVPHLENTREEGIKSIQMCFQIAKSEGKALHIFCDETDDADSKFLEVVASLAIEHRLSEQVTVSHINALAYYNESYAQKVISLVKRAHLHVVTAPLISSVVQGRLGEWPKSRGITRVKDLVEAGVNVACAHDDFLSPFYPLGTGSPLQAGYMFIHLAHMTGKDDFDKVLKMLTTNAARLLGLSNYGIDIGHPANLLIFPAKDAHDLLRRQPKPSYVIHNGRIVAQTIPEQTTLTL</sequence>
<dbReference type="RefSeq" id="WP_061948835.1">
    <property type="nucleotide sequence ID" value="NZ_LTAO01000015.1"/>
</dbReference>
<organism evidence="4 5">
    <name type="scientific">Alkalihalobacillus trypoxylicola</name>
    <dbReference type="NCBI Taxonomy" id="519424"/>
    <lineage>
        <taxon>Bacteria</taxon>
        <taxon>Bacillati</taxon>
        <taxon>Bacillota</taxon>
        <taxon>Bacilli</taxon>
        <taxon>Bacillales</taxon>
        <taxon>Bacillaceae</taxon>
        <taxon>Alkalihalobacillus</taxon>
    </lineage>
</organism>
<dbReference type="AlphaFoldDB" id="A0A161PE38"/>
<dbReference type="GO" id="GO:0016814">
    <property type="term" value="F:hydrolase activity, acting on carbon-nitrogen (but not peptide) bonds, in cyclic amidines"/>
    <property type="evidence" value="ECO:0007669"/>
    <property type="project" value="TreeGrafter"/>
</dbReference>
<dbReference type="SUPFAM" id="SSF51556">
    <property type="entry name" value="Metallo-dependent hydrolases"/>
    <property type="match status" value="1"/>
</dbReference>
<dbReference type="SUPFAM" id="SSF51338">
    <property type="entry name" value="Composite domain of metallo-dependent hydrolases"/>
    <property type="match status" value="1"/>
</dbReference>
<dbReference type="GO" id="GO:0019239">
    <property type="term" value="F:deaminase activity"/>
    <property type="evidence" value="ECO:0007669"/>
    <property type="project" value="UniProtKB-ARBA"/>
</dbReference>
<dbReference type="OrthoDB" id="9815027at2"/>
<gene>
    <name evidence="4" type="ORF">AZF04_18880</name>
</gene>
<evidence type="ECO:0000313" key="4">
    <source>
        <dbReference type="EMBL" id="KYG30754.1"/>
    </source>
</evidence>
<dbReference type="Gene3D" id="3.20.20.140">
    <property type="entry name" value="Metal-dependent hydrolases"/>
    <property type="match status" value="1"/>
</dbReference>
<dbReference type="EMBL" id="LTAO01000015">
    <property type="protein sequence ID" value="KYG30754.1"/>
    <property type="molecule type" value="Genomic_DNA"/>
</dbReference>
<keyword evidence="2" id="KW-0378">Hydrolase</keyword>
<evidence type="ECO:0000259" key="3">
    <source>
        <dbReference type="Pfam" id="PF07969"/>
    </source>
</evidence>
<dbReference type="FunFam" id="3.20.20.140:FF:000019">
    <property type="entry name" value="Cytosine deaminase"/>
    <property type="match status" value="1"/>
</dbReference>
<evidence type="ECO:0000256" key="2">
    <source>
        <dbReference type="ARBA" id="ARBA00022801"/>
    </source>
</evidence>
<keyword evidence="1" id="KW-0479">Metal-binding</keyword>
<dbReference type="GO" id="GO:0046872">
    <property type="term" value="F:metal ion binding"/>
    <property type="evidence" value="ECO:0007669"/>
    <property type="project" value="UniProtKB-KW"/>
</dbReference>